<proteinExistence type="predicted"/>
<evidence type="ECO:0000313" key="1">
    <source>
        <dbReference type="EMBL" id="KAA8782539.1"/>
    </source>
</evidence>
<dbReference type="OrthoDB" id="1954664at2"/>
<reference evidence="1 2" key="1">
    <citation type="journal article" date="2019" name="J. Ind. Microbiol. Biotechnol.">
        <title>Paenibacillus amylolyticus 27C64 has a diverse set of carbohydrate-active enzymes and complete pectin deconstruction system.</title>
        <authorList>
            <person name="Keggi C."/>
            <person name="Doran-Peterson J."/>
        </authorList>
    </citation>
    <scope>NUCLEOTIDE SEQUENCE [LARGE SCALE GENOMIC DNA]</scope>
    <source>
        <strain evidence="1 2">27C64</strain>
    </source>
</reference>
<dbReference type="EMBL" id="RIAS01000001">
    <property type="protein sequence ID" value="KAA8782539.1"/>
    <property type="molecule type" value="Genomic_DNA"/>
</dbReference>
<sequence length="106" mass="11811">MDYAKFAEDLKAANKAAQEATEGMEDGGTANLDKVFLTMPRAHEAKVLEAIRNAGLYCRAKRRWIGDGYMLTVSKGQGDVNTKAVTVFVAEMERRGYDVLAYRQMD</sequence>
<dbReference type="AlphaFoldDB" id="A0A5M9WLU8"/>
<organism evidence="1 2">
    <name type="scientific">Paenibacillus amylolyticus</name>
    <dbReference type="NCBI Taxonomy" id="1451"/>
    <lineage>
        <taxon>Bacteria</taxon>
        <taxon>Bacillati</taxon>
        <taxon>Bacillota</taxon>
        <taxon>Bacilli</taxon>
        <taxon>Bacillales</taxon>
        <taxon>Paenibacillaceae</taxon>
        <taxon>Paenibacillus</taxon>
    </lineage>
</organism>
<comment type="caution">
    <text evidence="1">The sequence shown here is derived from an EMBL/GenBank/DDBJ whole genome shotgun (WGS) entry which is preliminary data.</text>
</comment>
<accession>A0A5M9WLU8</accession>
<dbReference type="Proteomes" id="UP000323664">
    <property type="component" value="Unassembled WGS sequence"/>
</dbReference>
<protein>
    <submittedName>
        <fullName evidence="1">Uncharacterized protein</fullName>
    </submittedName>
</protein>
<name>A0A5M9WLU8_PAEAM</name>
<gene>
    <name evidence="1" type="ORF">EC604_01585</name>
</gene>
<evidence type="ECO:0000313" key="2">
    <source>
        <dbReference type="Proteomes" id="UP000323664"/>
    </source>
</evidence>
<dbReference type="RefSeq" id="WP_123062452.1">
    <property type="nucleotide sequence ID" value="NZ_RIAS01000001.1"/>
</dbReference>